<comment type="caution">
    <text evidence="2">The sequence shown here is derived from an EMBL/GenBank/DDBJ whole genome shotgun (WGS) entry which is preliminary data.</text>
</comment>
<dbReference type="RefSeq" id="WP_215342131.1">
    <property type="nucleotide sequence ID" value="NZ_JAGSGD010000001.1"/>
</dbReference>
<dbReference type="InterPro" id="IPR010634">
    <property type="entry name" value="DUF1223"/>
</dbReference>
<keyword evidence="1" id="KW-0732">Signal</keyword>
<dbReference type="Proteomes" id="UP000622580">
    <property type="component" value="Unassembled WGS sequence"/>
</dbReference>
<keyword evidence="3" id="KW-1185">Reference proteome</keyword>
<evidence type="ECO:0000313" key="2">
    <source>
        <dbReference type="EMBL" id="MBR7621176.1"/>
    </source>
</evidence>
<dbReference type="PANTHER" id="PTHR36057:SF1">
    <property type="entry name" value="LIPOPROTEIN LIPID ATTACHMENT SITE-LIKE PROTEIN, PUTATIVE (DUF1223)-RELATED"/>
    <property type="match status" value="1"/>
</dbReference>
<dbReference type="AlphaFoldDB" id="A0A941D595"/>
<protein>
    <submittedName>
        <fullName evidence="2">DUF1223 domain-containing protein</fullName>
    </submittedName>
</protein>
<proteinExistence type="predicted"/>
<name>A0A941D595_9CAUL</name>
<reference evidence="2" key="1">
    <citation type="submission" date="2021-04" db="EMBL/GenBank/DDBJ databases">
        <title>Draft genome assembly of strain Phenylobacterium sp. 20VBR1 using MiniION and Illumina platforms.</title>
        <authorList>
            <person name="Thomas F.A."/>
            <person name="Krishnan K.P."/>
            <person name="Sinha R.K."/>
        </authorList>
    </citation>
    <scope>NUCLEOTIDE SEQUENCE</scope>
    <source>
        <strain evidence="2">20VBR1</strain>
    </source>
</reference>
<feature type="chain" id="PRO_5037291215" evidence="1">
    <location>
        <begin position="22"/>
        <end position="225"/>
    </location>
</feature>
<dbReference type="Pfam" id="PF06764">
    <property type="entry name" value="DUF1223"/>
    <property type="match status" value="1"/>
</dbReference>
<feature type="signal peptide" evidence="1">
    <location>
        <begin position="1"/>
        <end position="21"/>
    </location>
</feature>
<dbReference type="PANTHER" id="PTHR36057">
    <property type="match status" value="1"/>
</dbReference>
<accession>A0A941D595</accession>
<dbReference type="SUPFAM" id="SSF52833">
    <property type="entry name" value="Thioredoxin-like"/>
    <property type="match status" value="1"/>
</dbReference>
<evidence type="ECO:0000256" key="1">
    <source>
        <dbReference type="SAM" id="SignalP"/>
    </source>
</evidence>
<sequence length="225" mass="23864">MPRLLGLALSLILTLPAVAQAGPLTVVELFTSQGCSSCPPANANLAKLADRPDVLALSFGVTYWDQLGWKDTFASKAYTDRQWAYAKGLHHNQVWTPQVVVNGRTDVVGIKLAEIEGAARKAPIVAGPQLSVSDGVLTLSAAKPAKADVWLVRYDPAIVQVPVKRGENTGKTLPHRNVVREMTRLGAYTGQALTYRLPAGADPRLKTAILVQAGPGGPILAAAKT</sequence>
<evidence type="ECO:0000313" key="3">
    <source>
        <dbReference type="Proteomes" id="UP000622580"/>
    </source>
</evidence>
<dbReference type="EMBL" id="JAGSGD010000001">
    <property type="protein sequence ID" value="MBR7621176.1"/>
    <property type="molecule type" value="Genomic_DNA"/>
</dbReference>
<dbReference type="InterPro" id="IPR036249">
    <property type="entry name" value="Thioredoxin-like_sf"/>
</dbReference>
<gene>
    <name evidence="2" type="ORF">JKL49_17415</name>
</gene>
<organism evidence="2 3">
    <name type="scientific">Phenylobacterium glaciei</name>
    <dbReference type="NCBI Taxonomy" id="2803784"/>
    <lineage>
        <taxon>Bacteria</taxon>
        <taxon>Pseudomonadati</taxon>
        <taxon>Pseudomonadota</taxon>
        <taxon>Alphaproteobacteria</taxon>
        <taxon>Caulobacterales</taxon>
        <taxon>Caulobacteraceae</taxon>
        <taxon>Phenylobacterium</taxon>
    </lineage>
</organism>